<dbReference type="EMBL" id="JDSS02000020">
    <property type="protein sequence ID" value="KFB68435.1"/>
    <property type="molecule type" value="Genomic_DNA"/>
</dbReference>
<feature type="transmembrane region" description="Helical" evidence="2">
    <location>
        <begin position="264"/>
        <end position="283"/>
    </location>
</feature>
<keyword evidence="2" id="KW-0472">Membrane</keyword>
<comment type="caution">
    <text evidence="4">The sequence shown here is derived from an EMBL/GenBank/DDBJ whole genome shotgun (WGS) entry which is preliminary data.</text>
</comment>
<accession>A0A084Y141</accession>
<dbReference type="AlphaFoldDB" id="A0A084Y141"/>
<dbReference type="STRING" id="1457154.CAPSK01_001830"/>
<organism evidence="4 5">
    <name type="scientific">Candidatus Accumulibacter vicinus</name>
    <dbReference type="NCBI Taxonomy" id="2954382"/>
    <lineage>
        <taxon>Bacteria</taxon>
        <taxon>Pseudomonadati</taxon>
        <taxon>Pseudomonadota</taxon>
        <taxon>Betaproteobacteria</taxon>
        <taxon>Candidatus Accumulibacter</taxon>
    </lineage>
</organism>
<feature type="chain" id="PRO_5001785553" evidence="3">
    <location>
        <begin position="33"/>
        <end position="328"/>
    </location>
</feature>
<evidence type="ECO:0000256" key="3">
    <source>
        <dbReference type="SAM" id="SignalP"/>
    </source>
</evidence>
<proteinExistence type="predicted"/>
<feature type="region of interest" description="Disordered" evidence="1">
    <location>
        <begin position="135"/>
        <end position="157"/>
    </location>
</feature>
<protein>
    <submittedName>
        <fullName evidence="4">Uncharacterized protein</fullName>
    </submittedName>
</protein>
<keyword evidence="2" id="KW-0812">Transmembrane</keyword>
<feature type="compositionally biased region" description="Basic residues" evidence="1">
    <location>
        <begin position="305"/>
        <end position="318"/>
    </location>
</feature>
<feature type="signal peptide" evidence="3">
    <location>
        <begin position="1"/>
        <end position="32"/>
    </location>
</feature>
<keyword evidence="2" id="KW-1133">Transmembrane helix</keyword>
<evidence type="ECO:0000313" key="5">
    <source>
        <dbReference type="Proteomes" id="UP000019812"/>
    </source>
</evidence>
<feature type="compositionally biased region" description="Polar residues" evidence="1">
    <location>
        <begin position="319"/>
        <end position="328"/>
    </location>
</feature>
<evidence type="ECO:0000256" key="2">
    <source>
        <dbReference type="SAM" id="Phobius"/>
    </source>
</evidence>
<evidence type="ECO:0000313" key="4">
    <source>
        <dbReference type="EMBL" id="KFB68435.1"/>
    </source>
</evidence>
<dbReference type="Proteomes" id="UP000019812">
    <property type="component" value="Unassembled WGS sequence"/>
</dbReference>
<keyword evidence="3" id="KW-0732">Signal</keyword>
<gene>
    <name evidence="4" type="ORF">CAPSK01_001830</name>
</gene>
<reference evidence="4 5" key="1">
    <citation type="submission" date="2014-07" db="EMBL/GenBank/DDBJ databases">
        <title>Expanding our view of genomic diversity in Candidatus Accumulibacter clades.</title>
        <authorList>
            <person name="Skennerton C.T."/>
            <person name="Barr J.J."/>
            <person name="Slater F.R."/>
            <person name="Bond P.L."/>
            <person name="Tyson G.W."/>
        </authorList>
    </citation>
    <scope>NUCLEOTIDE SEQUENCE [LARGE SCALE GENOMIC DNA]</scope>
    <source>
        <strain evidence="5">SK-01</strain>
    </source>
</reference>
<name>A0A084Y141_9PROT</name>
<sequence length="328" mass="34963">MSQICEMISRRTGCRLLQVMMLAFWTLAGALASPMGNDTGGLSAAAGSSHQGPVVPAALVGMGVPAGQNALAPLPSSLPAIDKHSLAPASSARATKSPEALFAPSQHGVDTASDPAGLVETDSLLAVPRTMLGGKSQPQLAASAPGQAPPVHPKTDQPADEIARVLNEFQESAAEVIAAAIDLNKSPQGRLTFSLAGVEGFHYSSQGGELTLGYGETSLSILERNAGQSDPQRVSTQSAHPTSQDFEGAHELIELVKEILSYPLLWVIIFFMVTGKVALEIASRRARKRTRRRRFENSQSAKEQRTRKRMRMRIRLKRSPSSISVPQN</sequence>
<feature type="region of interest" description="Disordered" evidence="1">
    <location>
        <begin position="290"/>
        <end position="328"/>
    </location>
</feature>
<evidence type="ECO:0000256" key="1">
    <source>
        <dbReference type="SAM" id="MobiDB-lite"/>
    </source>
</evidence>